<dbReference type="Pfam" id="PF00211">
    <property type="entry name" value="Guanylate_cyc"/>
    <property type="match status" value="1"/>
</dbReference>
<sequence>MKMPFRTLPQSDSAGSSQNNVLSVTLSASGVRAAAIVLAGIVALILTGVASDTSQTTEERLGSLTWSLNPDQTTEKRLAIVAIDEQSLAEIGPWPWPRETMARLADKLQGYGAAQLLFDIVFPEPRSGDQALVSSLQDSPSVLAQIPVLESNQSIQAGLMTHAARGLSCQPPFPRTNSFLASDRVFSGIAKGHITPIVDHDGMIRRIPAVICVQDEPYTALAISALINSLPLSSEQPALTLKQGRGIFSPDWILRPSGYPGIAIPMDSRGNIRINYQQHPYSYQVIPASQILAGTAPETLIKDRWILIGATAFGLGDVVPTPHSGATPGVELQARLISSLLNNQVPYTPQHSAIIQLLVAGLFAWGLWFIAGHSNSRMVATGLPVAAIAMPLIALALHLYLLEQAYIWLGWLKPALFALLAATLLALLEHARVRIEKNRVFNNLNSYLPGDIASEIAFNLPNGAIEAKRKELVLLCADLRNFSAYEEARPPEEAAALLHCFFVKATEIIEQNNGQLEEFKGDAVLASWNVSEDSNASQQALAAAHQLQDNITRMIPDKAPAGLEPLALGVSIEKGPALVGSIGPAHRRTHTLLGDTVTITLRIQEMTQELAQPILVGECAARDLPGETLESQGAYLLDGLQNPHKLFAPEMEFDDEENDQSAVHLTLLSGGKAH</sequence>
<dbReference type="GO" id="GO:0009190">
    <property type="term" value="P:cyclic nucleotide biosynthetic process"/>
    <property type="evidence" value="ECO:0007669"/>
    <property type="project" value="InterPro"/>
</dbReference>
<keyword evidence="1" id="KW-0472">Membrane</keyword>
<organism evidence="3 4">
    <name type="scientific">Oceanospirillum sediminis</name>
    <dbReference type="NCBI Taxonomy" id="2760088"/>
    <lineage>
        <taxon>Bacteria</taxon>
        <taxon>Pseudomonadati</taxon>
        <taxon>Pseudomonadota</taxon>
        <taxon>Gammaproteobacteria</taxon>
        <taxon>Oceanospirillales</taxon>
        <taxon>Oceanospirillaceae</taxon>
        <taxon>Oceanospirillum</taxon>
    </lineage>
</organism>
<keyword evidence="4" id="KW-1185">Reference proteome</keyword>
<keyword evidence="1" id="KW-1133">Transmembrane helix</keyword>
<dbReference type="SMART" id="SM01080">
    <property type="entry name" value="CHASE2"/>
    <property type="match status" value="1"/>
</dbReference>
<dbReference type="PANTHER" id="PTHR43081:SF1">
    <property type="entry name" value="ADENYLATE CYCLASE, TERMINAL-DIFFERENTIATION SPECIFIC"/>
    <property type="match status" value="1"/>
</dbReference>
<feature type="domain" description="Guanylate cyclase" evidence="2">
    <location>
        <begin position="473"/>
        <end position="604"/>
    </location>
</feature>
<feature type="transmembrane region" description="Helical" evidence="1">
    <location>
        <begin position="406"/>
        <end position="428"/>
    </location>
</feature>
<dbReference type="PROSITE" id="PS50125">
    <property type="entry name" value="GUANYLATE_CYCLASE_2"/>
    <property type="match status" value="1"/>
</dbReference>
<evidence type="ECO:0000259" key="2">
    <source>
        <dbReference type="PROSITE" id="PS50125"/>
    </source>
</evidence>
<feature type="transmembrane region" description="Helical" evidence="1">
    <location>
        <begin position="353"/>
        <end position="371"/>
    </location>
</feature>
<dbReference type="InterPro" id="IPR001054">
    <property type="entry name" value="A/G_cyclase"/>
</dbReference>
<dbReference type="AlphaFoldDB" id="A0A839ITE5"/>
<dbReference type="GO" id="GO:0035556">
    <property type="term" value="P:intracellular signal transduction"/>
    <property type="evidence" value="ECO:0007669"/>
    <property type="project" value="InterPro"/>
</dbReference>
<comment type="caution">
    <text evidence="3">The sequence shown here is derived from an EMBL/GenBank/DDBJ whole genome shotgun (WGS) entry which is preliminary data.</text>
</comment>
<evidence type="ECO:0000313" key="4">
    <source>
        <dbReference type="Proteomes" id="UP000565262"/>
    </source>
</evidence>
<dbReference type="InterPro" id="IPR007890">
    <property type="entry name" value="CHASE2"/>
</dbReference>
<dbReference type="Proteomes" id="UP000565262">
    <property type="component" value="Unassembled WGS sequence"/>
</dbReference>
<dbReference type="InterPro" id="IPR050697">
    <property type="entry name" value="Adenylyl/Guanylyl_Cyclase_3/4"/>
</dbReference>
<proteinExistence type="predicted"/>
<dbReference type="InterPro" id="IPR029787">
    <property type="entry name" value="Nucleotide_cyclase"/>
</dbReference>
<dbReference type="EMBL" id="JACJFM010000025">
    <property type="protein sequence ID" value="MBB1488221.1"/>
    <property type="molecule type" value="Genomic_DNA"/>
</dbReference>
<protein>
    <submittedName>
        <fullName evidence="3">Adenylate/guanylate cyclase domain-containing protein</fullName>
    </submittedName>
</protein>
<dbReference type="CDD" id="cd07302">
    <property type="entry name" value="CHD"/>
    <property type="match status" value="1"/>
</dbReference>
<reference evidence="3 4" key="1">
    <citation type="submission" date="2020-08" db="EMBL/GenBank/DDBJ databases">
        <title>Oceanospirillum sp. nov. isolated from marine sediment.</title>
        <authorList>
            <person name="Ji X."/>
        </authorList>
    </citation>
    <scope>NUCLEOTIDE SEQUENCE [LARGE SCALE GENOMIC DNA]</scope>
    <source>
        <strain evidence="3 4">D5</strain>
    </source>
</reference>
<keyword evidence="1" id="KW-0812">Transmembrane</keyword>
<name>A0A839ITE5_9GAMM</name>
<dbReference type="SUPFAM" id="SSF55073">
    <property type="entry name" value="Nucleotide cyclase"/>
    <property type="match status" value="1"/>
</dbReference>
<feature type="transmembrane region" description="Helical" evidence="1">
    <location>
        <begin position="378"/>
        <end position="400"/>
    </location>
</feature>
<gene>
    <name evidence="3" type="ORF">H4O21_16585</name>
</gene>
<evidence type="ECO:0000313" key="3">
    <source>
        <dbReference type="EMBL" id="MBB1488221.1"/>
    </source>
</evidence>
<dbReference type="RefSeq" id="WP_182809994.1">
    <property type="nucleotide sequence ID" value="NZ_JACJFM010000025.1"/>
</dbReference>
<evidence type="ECO:0000256" key="1">
    <source>
        <dbReference type="SAM" id="Phobius"/>
    </source>
</evidence>
<dbReference type="SMART" id="SM00044">
    <property type="entry name" value="CYCc"/>
    <property type="match status" value="1"/>
</dbReference>
<dbReference type="Gene3D" id="3.30.70.1230">
    <property type="entry name" value="Nucleotide cyclase"/>
    <property type="match status" value="1"/>
</dbReference>
<accession>A0A839ITE5</accession>
<dbReference type="PANTHER" id="PTHR43081">
    <property type="entry name" value="ADENYLATE CYCLASE, TERMINAL-DIFFERENTIATION SPECIFIC-RELATED"/>
    <property type="match status" value="1"/>
</dbReference>
<dbReference type="GO" id="GO:0004016">
    <property type="term" value="F:adenylate cyclase activity"/>
    <property type="evidence" value="ECO:0007669"/>
    <property type="project" value="UniProtKB-ARBA"/>
</dbReference>
<dbReference type="Pfam" id="PF05226">
    <property type="entry name" value="CHASE2"/>
    <property type="match status" value="1"/>
</dbReference>